<feature type="region of interest" description="Disordered" evidence="1">
    <location>
        <begin position="789"/>
        <end position="813"/>
    </location>
</feature>
<dbReference type="Proteomes" id="UP001500888">
    <property type="component" value="Unassembled WGS sequence"/>
</dbReference>
<feature type="transmembrane region" description="Helical" evidence="2">
    <location>
        <begin position="766"/>
        <end position="787"/>
    </location>
</feature>
<proteinExistence type="predicted"/>
<sequence length="813" mass="82903">MHERGFQRRAGAWFRSWVAPACALGAALLCLHERGFQRRARAWFRSWAAPACALGAALLCLHERGFQRRAGAWFRSWVAPACALGAALLCIGAVGGSAAVAGVGVGMAGGVHSAPAKMVVLVGVPGLQWGDLSATGTPNLWALVGKSGSASMSTRAYPRPNRPSTCPVAGWLTVSAGQRAGSAQSECALPPAPRAAADGSAGVPGWAELASYNATTSYRATIGRLGQAVRDAGGTVAAIGPGAALGAADKSGKVQKYADNTAALGDLSRYTFVVAELDDLARAWITQPGAAAPPPDLSKQARAQAVARADLRAGEITRSVPAGATLLVAGLSDASTTAHLHVAMAQGPSPTGEPYHRGHLTSASTRQGALVAITDVTATVLGVLGAPVPEGTVGRPWSSGGPAPASIAETVTELADADLASRVLVEVRAPFYAVFVSVQLLFYGLAALAVRRRWGGPRVLAATGVLAVAGGAVAVSTFLAQLVPWWNLGHPMATLIVTIMGFAALSAALAFAGPWRSHVLGPLTVVAAITSLALMIDVMTGSRLQVNAVTGYEPVTGGRFYGFSNIAFAVYATGTILALTGVAQMLMERGRRTTALAVCLAYGLLAIFADGWPGWGADFGGVPAFVLGFAVFLMMLSGRRVTAGRLAIVAAAGAALISVIALADWLRPSDQRTHLGAFVQQAISGDALPVIGRKLGAMLGTLGNWQLTALSLAALAFLYLVLARPSRWGASALSLAYVRAPALRAGLFGVLTTALAGFLINDSGIAIPAMALTVAVPLTLAASIRALQRGGPTPPGRPSAPAGSTAPPDPATP</sequence>
<evidence type="ECO:0000313" key="3">
    <source>
        <dbReference type="EMBL" id="GAA3787764.1"/>
    </source>
</evidence>
<keyword evidence="4" id="KW-1185">Reference proteome</keyword>
<keyword evidence="2" id="KW-0812">Transmembrane</keyword>
<reference evidence="4" key="1">
    <citation type="journal article" date="2019" name="Int. J. Syst. Evol. Microbiol.">
        <title>The Global Catalogue of Microorganisms (GCM) 10K type strain sequencing project: providing services to taxonomists for standard genome sequencing and annotation.</title>
        <authorList>
            <consortium name="The Broad Institute Genomics Platform"/>
            <consortium name="The Broad Institute Genome Sequencing Center for Infectious Disease"/>
            <person name="Wu L."/>
            <person name="Ma J."/>
        </authorList>
    </citation>
    <scope>NUCLEOTIDE SEQUENCE [LARGE SCALE GENOMIC DNA]</scope>
    <source>
        <strain evidence="4">JCM 16908</strain>
    </source>
</reference>
<feature type="transmembrane region" description="Helical" evidence="2">
    <location>
        <begin position="705"/>
        <end position="722"/>
    </location>
</feature>
<accession>A0ABP7HAL9</accession>
<protein>
    <submittedName>
        <fullName evidence="3">Uncharacterized protein</fullName>
    </submittedName>
</protein>
<dbReference type="EMBL" id="BAAAZR010000001">
    <property type="protein sequence ID" value="GAA3787764.1"/>
    <property type="molecule type" value="Genomic_DNA"/>
</dbReference>
<feature type="transmembrane region" description="Helical" evidence="2">
    <location>
        <begin position="82"/>
        <end position="108"/>
    </location>
</feature>
<feature type="transmembrane region" description="Helical" evidence="2">
    <location>
        <begin position="742"/>
        <end position="760"/>
    </location>
</feature>
<keyword evidence="2" id="KW-0472">Membrane</keyword>
<feature type="transmembrane region" description="Helical" evidence="2">
    <location>
        <begin position="492"/>
        <end position="512"/>
    </location>
</feature>
<feature type="transmembrane region" description="Helical" evidence="2">
    <location>
        <begin position="12"/>
        <end position="31"/>
    </location>
</feature>
<keyword evidence="2" id="KW-1133">Transmembrane helix</keyword>
<feature type="transmembrane region" description="Helical" evidence="2">
    <location>
        <begin position="595"/>
        <end position="613"/>
    </location>
</feature>
<gene>
    <name evidence="3" type="ORF">GCM10022226_02720</name>
</gene>
<feature type="transmembrane region" description="Helical" evidence="2">
    <location>
        <begin position="619"/>
        <end position="636"/>
    </location>
</feature>
<evidence type="ECO:0000313" key="4">
    <source>
        <dbReference type="Proteomes" id="UP001500888"/>
    </source>
</evidence>
<organism evidence="3 4">
    <name type="scientific">Sphaerisporangium flaviroseum</name>
    <dbReference type="NCBI Taxonomy" id="509199"/>
    <lineage>
        <taxon>Bacteria</taxon>
        <taxon>Bacillati</taxon>
        <taxon>Actinomycetota</taxon>
        <taxon>Actinomycetes</taxon>
        <taxon>Streptosporangiales</taxon>
        <taxon>Streptosporangiaceae</taxon>
        <taxon>Sphaerisporangium</taxon>
    </lineage>
</organism>
<feature type="transmembrane region" description="Helical" evidence="2">
    <location>
        <begin position="519"/>
        <end position="540"/>
    </location>
</feature>
<feature type="transmembrane region" description="Helical" evidence="2">
    <location>
        <begin position="43"/>
        <end position="61"/>
    </location>
</feature>
<evidence type="ECO:0000256" key="1">
    <source>
        <dbReference type="SAM" id="MobiDB-lite"/>
    </source>
</evidence>
<feature type="transmembrane region" description="Helical" evidence="2">
    <location>
        <begin position="643"/>
        <end position="663"/>
    </location>
</feature>
<comment type="caution">
    <text evidence="3">The sequence shown here is derived from an EMBL/GenBank/DDBJ whole genome shotgun (WGS) entry which is preliminary data.</text>
</comment>
<evidence type="ECO:0000256" key="2">
    <source>
        <dbReference type="SAM" id="Phobius"/>
    </source>
</evidence>
<feature type="transmembrane region" description="Helical" evidence="2">
    <location>
        <begin position="459"/>
        <end position="480"/>
    </location>
</feature>
<name>A0ABP7HAL9_9ACTN</name>
<feature type="transmembrane region" description="Helical" evidence="2">
    <location>
        <begin position="431"/>
        <end position="450"/>
    </location>
</feature>
<feature type="transmembrane region" description="Helical" evidence="2">
    <location>
        <begin position="560"/>
        <end position="583"/>
    </location>
</feature>